<accession>A0A3A1QUI0</accession>
<dbReference type="EMBL" id="QXIR01000022">
    <property type="protein sequence ID" value="RIW31368.1"/>
    <property type="molecule type" value="Genomic_DNA"/>
</dbReference>
<evidence type="ECO:0000313" key="2">
    <source>
        <dbReference type="Proteomes" id="UP000265801"/>
    </source>
</evidence>
<dbReference type="RefSeq" id="WP_119548222.1">
    <property type="nucleotide sequence ID" value="NZ_QXIR01000022.1"/>
</dbReference>
<dbReference type="OrthoDB" id="2456308at2"/>
<comment type="caution">
    <text evidence="1">The sequence shown here is derived from an EMBL/GenBank/DDBJ whole genome shotgun (WGS) entry which is preliminary data.</text>
</comment>
<evidence type="ECO:0000313" key="1">
    <source>
        <dbReference type="EMBL" id="RIW31368.1"/>
    </source>
</evidence>
<keyword evidence="2" id="KW-1185">Reference proteome</keyword>
<reference evidence="1 2" key="1">
    <citation type="submission" date="2018-09" db="EMBL/GenBank/DDBJ databases">
        <title>Bacillus saliacetes sp. nov., isolated from Thai shrimp paste (Ka-pi).</title>
        <authorList>
            <person name="Daroonpunt R."/>
            <person name="Tanasupawat S."/>
            <person name="Yiamsombut S."/>
        </authorList>
    </citation>
    <scope>NUCLEOTIDE SEQUENCE [LARGE SCALE GENOMIC DNA]</scope>
    <source>
        <strain evidence="1 2">SKP7-4</strain>
    </source>
</reference>
<gene>
    <name evidence="1" type="ORF">D3H55_15460</name>
</gene>
<dbReference type="Proteomes" id="UP000265801">
    <property type="component" value="Unassembled WGS sequence"/>
</dbReference>
<dbReference type="AlphaFoldDB" id="A0A3A1QUI0"/>
<name>A0A3A1QUI0_9BACI</name>
<sequence length="94" mass="10814">MKSPEYGDVPSGERISFQHLQFYLEQGREIEFVYKNREYFISNTKEGRALWMGDDRISEYFSNNSLAFAESVTIQGTAIVDIFKQGRAAVSTVF</sequence>
<proteinExistence type="predicted"/>
<organism evidence="1 2">
    <name type="scientific">Bacillus salacetis</name>
    <dbReference type="NCBI Taxonomy" id="2315464"/>
    <lineage>
        <taxon>Bacteria</taxon>
        <taxon>Bacillati</taxon>
        <taxon>Bacillota</taxon>
        <taxon>Bacilli</taxon>
        <taxon>Bacillales</taxon>
        <taxon>Bacillaceae</taxon>
        <taxon>Bacillus</taxon>
    </lineage>
</organism>
<protein>
    <submittedName>
        <fullName evidence="1">Uncharacterized protein</fullName>
    </submittedName>
</protein>